<organism evidence="2 3">
    <name type="scientific">Prorocentrum cordatum</name>
    <dbReference type="NCBI Taxonomy" id="2364126"/>
    <lineage>
        <taxon>Eukaryota</taxon>
        <taxon>Sar</taxon>
        <taxon>Alveolata</taxon>
        <taxon>Dinophyceae</taxon>
        <taxon>Prorocentrales</taxon>
        <taxon>Prorocentraceae</taxon>
        <taxon>Prorocentrum</taxon>
    </lineage>
</organism>
<reference evidence="2" key="1">
    <citation type="submission" date="2023-10" db="EMBL/GenBank/DDBJ databases">
        <authorList>
            <person name="Chen Y."/>
            <person name="Shah S."/>
            <person name="Dougan E. K."/>
            <person name="Thang M."/>
            <person name="Chan C."/>
        </authorList>
    </citation>
    <scope>NUCLEOTIDE SEQUENCE [LARGE SCALE GENOMIC DNA]</scope>
</reference>
<protein>
    <submittedName>
        <fullName evidence="2">Uncharacterized protein</fullName>
    </submittedName>
</protein>
<accession>A0ABN9R063</accession>
<feature type="region of interest" description="Disordered" evidence="1">
    <location>
        <begin position="87"/>
        <end position="131"/>
    </location>
</feature>
<dbReference type="Proteomes" id="UP001189429">
    <property type="component" value="Unassembled WGS sequence"/>
</dbReference>
<gene>
    <name evidence="2" type="ORF">PCOR1329_LOCUS16211</name>
</gene>
<evidence type="ECO:0000313" key="2">
    <source>
        <dbReference type="EMBL" id="CAK0811701.1"/>
    </source>
</evidence>
<keyword evidence="3" id="KW-1185">Reference proteome</keyword>
<dbReference type="EMBL" id="CAUYUJ010004958">
    <property type="protein sequence ID" value="CAK0811701.1"/>
    <property type="molecule type" value="Genomic_DNA"/>
</dbReference>
<name>A0ABN9R063_9DINO</name>
<comment type="caution">
    <text evidence="2">The sequence shown here is derived from an EMBL/GenBank/DDBJ whole genome shotgun (WGS) entry which is preliminary data.</text>
</comment>
<evidence type="ECO:0000313" key="3">
    <source>
        <dbReference type="Proteomes" id="UP001189429"/>
    </source>
</evidence>
<proteinExistence type="predicted"/>
<sequence>MSTFVDDVKKCRSDKLASPWRHESHLAKITLKLEDSLEVVPVQTTAFRGPQKYRGLAAMQAAVAAGPKVVRAPEYERLAAMRAANAKGTKVFPARQPRQLSPRPLPKREFPVSACPRPGPIAGMNGNNATG</sequence>
<evidence type="ECO:0000256" key="1">
    <source>
        <dbReference type="SAM" id="MobiDB-lite"/>
    </source>
</evidence>